<accession>A0ABQ9ZK10</accession>
<evidence type="ECO:0000313" key="1">
    <source>
        <dbReference type="EMBL" id="KAK4013262.1"/>
    </source>
</evidence>
<keyword evidence="2" id="KW-1185">Reference proteome</keyword>
<reference evidence="1 2" key="1">
    <citation type="journal article" date="2023" name="Nucleic Acids Res.">
        <title>The hologenome of Daphnia magna reveals possible DNA methylation and microbiome-mediated evolution of the host genome.</title>
        <authorList>
            <person name="Chaturvedi A."/>
            <person name="Li X."/>
            <person name="Dhandapani V."/>
            <person name="Marshall H."/>
            <person name="Kissane S."/>
            <person name="Cuenca-Cambronero M."/>
            <person name="Asole G."/>
            <person name="Calvet F."/>
            <person name="Ruiz-Romero M."/>
            <person name="Marangio P."/>
            <person name="Guigo R."/>
            <person name="Rago D."/>
            <person name="Mirbahai L."/>
            <person name="Eastwood N."/>
            <person name="Colbourne J.K."/>
            <person name="Zhou J."/>
            <person name="Mallon E."/>
            <person name="Orsini L."/>
        </authorList>
    </citation>
    <scope>NUCLEOTIDE SEQUENCE [LARGE SCALE GENOMIC DNA]</scope>
    <source>
        <strain evidence="1">LRV0_1</strain>
    </source>
</reference>
<gene>
    <name evidence="1" type="ORF">OUZ56_025496</name>
</gene>
<comment type="caution">
    <text evidence="1">The sequence shown here is derived from an EMBL/GenBank/DDBJ whole genome shotgun (WGS) entry which is preliminary data.</text>
</comment>
<dbReference type="Proteomes" id="UP001234178">
    <property type="component" value="Unassembled WGS sequence"/>
</dbReference>
<name>A0ABQ9ZK10_9CRUS</name>
<protein>
    <submittedName>
        <fullName evidence="1">Uncharacterized protein</fullName>
    </submittedName>
</protein>
<proteinExistence type="predicted"/>
<sequence length="84" mass="9401">MLPNNRSPEGSSRIKAIVLASNRDRMVINAVCFVWTTSVTRTGSVIVVQGDGRMYAFYSQLLVCPSVEERSLVKLCVTRTRVCY</sequence>
<dbReference type="EMBL" id="JAOYFB010000004">
    <property type="protein sequence ID" value="KAK4013262.1"/>
    <property type="molecule type" value="Genomic_DNA"/>
</dbReference>
<evidence type="ECO:0000313" key="2">
    <source>
        <dbReference type="Proteomes" id="UP001234178"/>
    </source>
</evidence>
<organism evidence="1 2">
    <name type="scientific">Daphnia magna</name>
    <dbReference type="NCBI Taxonomy" id="35525"/>
    <lineage>
        <taxon>Eukaryota</taxon>
        <taxon>Metazoa</taxon>
        <taxon>Ecdysozoa</taxon>
        <taxon>Arthropoda</taxon>
        <taxon>Crustacea</taxon>
        <taxon>Branchiopoda</taxon>
        <taxon>Diplostraca</taxon>
        <taxon>Cladocera</taxon>
        <taxon>Anomopoda</taxon>
        <taxon>Daphniidae</taxon>
        <taxon>Daphnia</taxon>
    </lineage>
</organism>